<keyword evidence="3" id="KW-0288">FMN</keyword>
<dbReference type="Pfam" id="PF01613">
    <property type="entry name" value="Flavin_Reduct"/>
    <property type="match status" value="1"/>
</dbReference>
<keyword evidence="2" id="KW-0285">Flavoprotein</keyword>
<comment type="cofactor">
    <cofactor evidence="1">
        <name>FMN</name>
        <dbReference type="ChEBI" id="CHEBI:58210"/>
    </cofactor>
</comment>
<dbReference type="SUPFAM" id="SSF50475">
    <property type="entry name" value="FMN-binding split barrel"/>
    <property type="match status" value="1"/>
</dbReference>
<dbReference type="EMBL" id="QJNS01000094">
    <property type="protein sequence ID" value="RYO87940.1"/>
    <property type="molecule type" value="Genomic_DNA"/>
</dbReference>
<accession>A0ABY0H919</accession>
<evidence type="ECO:0000256" key="3">
    <source>
        <dbReference type="ARBA" id="ARBA00022643"/>
    </source>
</evidence>
<comment type="similarity">
    <text evidence="4">Belongs to the flavoredoxin family.</text>
</comment>
<comment type="caution">
    <text evidence="6">The sequence shown here is derived from an EMBL/GenBank/DDBJ whole genome shotgun (WGS) entry which is preliminary data.</text>
</comment>
<dbReference type="Gene3D" id="2.30.110.10">
    <property type="entry name" value="Electron Transport, Fmn-binding Protein, Chain A"/>
    <property type="match status" value="1"/>
</dbReference>
<name>A0ABY0H919_9PEZI</name>
<sequence length="360" mass="40133">MTLSRQSEALIRHYLTLIPRHVLLRTPRTALTLRRRRDLTTTTTTTTTTITAASTAKMSEKEIKRNPHPDFKKVEASRSDWDADQRFNYKKTADPSWTFGDGANGLHAPEAAAARHVSIDPYEGGRPAPFNYKLLISAIVPRPVGFVSTMSASRRDGKEDGAEGLNLAPFSYFNIVNHDPPLFVLGVASPLERPKDTLRNLLETRECVVNIISEHFVEAANATSVDAPAGVSEWAISGLTPAFDCVHTRAPRVREAVFAVECRLESVREFESRATPGKKTGCMAVLEGTRFWVREDAVNDERNLVAPEVLRPIYRLGGITYGRVTEALELPRPVFERDVGGMEGYEKLKERQKKKDDSNS</sequence>
<evidence type="ECO:0000256" key="1">
    <source>
        <dbReference type="ARBA" id="ARBA00001917"/>
    </source>
</evidence>
<evidence type="ECO:0000256" key="2">
    <source>
        <dbReference type="ARBA" id="ARBA00022630"/>
    </source>
</evidence>
<dbReference type="Proteomes" id="UP000294003">
    <property type="component" value="Unassembled WGS sequence"/>
</dbReference>
<reference evidence="6 7" key="1">
    <citation type="submission" date="2018-06" db="EMBL/GenBank/DDBJ databases">
        <title>Complete Genomes of Monosporascus.</title>
        <authorList>
            <person name="Robinson A.J."/>
            <person name="Natvig D.O."/>
        </authorList>
    </citation>
    <scope>NUCLEOTIDE SEQUENCE [LARGE SCALE GENOMIC DNA]</scope>
    <source>
        <strain evidence="6 7">CBS 609.92</strain>
    </source>
</reference>
<protein>
    <recommendedName>
        <fullName evidence="5">Flavin reductase like domain-containing protein</fullName>
    </recommendedName>
</protein>
<dbReference type="PANTHER" id="PTHR33798:SF5">
    <property type="entry name" value="FLAVIN REDUCTASE LIKE DOMAIN-CONTAINING PROTEIN"/>
    <property type="match status" value="1"/>
</dbReference>
<evidence type="ECO:0000256" key="4">
    <source>
        <dbReference type="ARBA" id="ARBA00038054"/>
    </source>
</evidence>
<dbReference type="PANTHER" id="PTHR33798">
    <property type="entry name" value="FLAVOPROTEIN OXYGENASE"/>
    <property type="match status" value="1"/>
</dbReference>
<dbReference type="SMART" id="SM00903">
    <property type="entry name" value="Flavin_Reduct"/>
    <property type="match status" value="1"/>
</dbReference>
<gene>
    <name evidence="6" type="ORF">DL762_003990</name>
</gene>
<organism evidence="6 7">
    <name type="scientific">Monosporascus cannonballus</name>
    <dbReference type="NCBI Taxonomy" id="155416"/>
    <lineage>
        <taxon>Eukaryota</taxon>
        <taxon>Fungi</taxon>
        <taxon>Dikarya</taxon>
        <taxon>Ascomycota</taxon>
        <taxon>Pezizomycotina</taxon>
        <taxon>Sordariomycetes</taxon>
        <taxon>Xylariomycetidae</taxon>
        <taxon>Xylariales</taxon>
        <taxon>Xylariales incertae sedis</taxon>
        <taxon>Monosporascus</taxon>
    </lineage>
</organism>
<keyword evidence="7" id="KW-1185">Reference proteome</keyword>
<evidence type="ECO:0000313" key="7">
    <source>
        <dbReference type="Proteomes" id="UP000294003"/>
    </source>
</evidence>
<evidence type="ECO:0000313" key="6">
    <source>
        <dbReference type="EMBL" id="RYO87940.1"/>
    </source>
</evidence>
<dbReference type="InterPro" id="IPR012349">
    <property type="entry name" value="Split_barrel_FMN-bd"/>
</dbReference>
<dbReference type="InterPro" id="IPR002563">
    <property type="entry name" value="Flavin_Rdtase-like_dom"/>
</dbReference>
<evidence type="ECO:0000259" key="5">
    <source>
        <dbReference type="SMART" id="SM00903"/>
    </source>
</evidence>
<feature type="domain" description="Flavin reductase like" evidence="5">
    <location>
        <begin position="137"/>
        <end position="306"/>
    </location>
</feature>
<proteinExistence type="inferred from homology"/>